<dbReference type="InterPro" id="IPR016167">
    <property type="entry name" value="FAD-bd_PCMH_sub1"/>
</dbReference>
<comment type="similarity">
    <text evidence="2">Belongs to the oxygen-dependent FAD-linked oxidoreductase family.</text>
</comment>
<dbReference type="InterPro" id="IPR012951">
    <property type="entry name" value="BBE"/>
</dbReference>
<comment type="caution">
    <text evidence="8">The sequence shown here is derived from an EMBL/GenBank/DDBJ whole genome shotgun (WGS) entry which is preliminary data.</text>
</comment>
<evidence type="ECO:0000256" key="6">
    <source>
        <dbReference type="SAM" id="SignalP"/>
    </source>
</evidence>
<feature type="chain" id="PRO_5026661341" evidence="6">
    <location>
        <begin position="29"/>
        <end position="510"/>
    </location>
</feature>
<feature type="domain" description="FAD-binding PCMH-type" evidence="7">
    <location>
        <begin position="73"/>
        <end position="242"/>
    </location>
</feature>
<dbReference type="InterPro" id="IPR006311">
    <property type="entry name" value="TAT_signal"/>
</dbReference>
<keyword evidence="6" id="KW-0732">Signal</keyword>
<dbReference type="InterPro" id="IPR050416">
    <property type="entry name" value="FAD-linked_Oxidoreductase"/>
</dbReference>
<evidence type="ECO:0000256" key="5">
    <source>
        <dbReference type="ARBA" id="ARBA00023002"/>
    </source>
</evidence>
<organism evidence="8 9">
    <name type="scientific">Streptomyces typhae</name>
    <dbReference type="NCBI Taxonomy" id="2681492"/>
    <lineage>
        <taxon>Bacteria</taxon>
        <taxon>Bacillati</taxon>
        <taxon>Actinomycetota</taxon>
        <taxon>Actinomycetes</taxon>
        <taxon>Kitasatosporales</taxon>
        <taxon>Streptomycetaceae</taxon>
        <taxon>Streptomyces</taxon>
    </lineage>
</organism>
<evidence type="ECO:0000259" key="7">
    <source>
        <dbReference type="PROSITE" id="PS51387"/>
    </source>
</evidence>
<gene>
    <name evidence="8" type="ORF">GPA10_28190</name>
</gene>
<keyword evidence="4" id="KW-0274">FAD</keyword>
<dbReference type="GO" id="GO:0016491">
    <property type="term" value="F:oxidoreductase activity"/>
    <property type="evidence" value="ECO:0007669"/>
    <property type="project" value="UniProtKB-KW"/>
</dbReference>
<dbReference type="PROSITE" id="PS51318">
    <property type="entry name" value="TAT"/>
    <property type="match status" value="1"/>
</dbReference>
<dbReference type="PANTHER" id="PTHR42973:SF39">
    <property type="entry name" value="FAD-BINDING PCMH-TYPE DOMAIN-CONTAINING PROTEIN"/>
    <property type="match status" value="1"/>
</dbReference>
<dbReference type="Pfam" id="PF01565">
    <property type="entry name" value="FAD_binding_4"/>
    <property type="match status" value="1"/>
</dbReference>
<evidence type="ECO:0000313" key="9">
    <source>
        <dbReference type="Proteomes" id="UP000483802"/>
    </source>
</evidence>
<accession>A0A6L6X404</accession>
<evidence type="ECO:0000313" key="8">
    <source>
        <dbReference type="EMBL" id="MVO88538.1"/>
    </source>
</evidence>
<dbReference type="SUPFAM" id="SSF56176">
    <property type="entry name" value="FAD-binding/transporter-associated domain-like"/>
    <property type="match status" value="1"/>
</dbReference>
<dbReference type="Gene3D" id="3.30.465.10">
    <property type="match status" value="1"/>
</dbReference>
<evidence type="ECO:0000256" key="3">
    <source>
        <dbReference type="ARBA" id="ARBA00022630"/>
    </source>
</evidence>
<dbReference type="InterPro" id="IPR006094">
    <property type="entry name" value="Oxid_FAD_bind_N"/>
</dbReference>
<dbReference type="PROSITE" id="PS51387">
    <property type="entry name" value="FAD_PCMH"/>
    <property type="match status" value="1"/>
</dbReference>
<keyword evidence="3" id="KW-0285">Flavoprotein</keyword>
<dbReference type="EMBL" id="WPNZ01000017">
    <property type="protein sequence ID" value="MVO88538.1"/>
    <property type="molecule type" value="Genomic_DNA"/>
</dbReference>
<dbReference type="Pfam" id="PF08031">
    <property type="entry name" value="BBE"/>
    <property type="match status" value="1"/>
</dbReference>
<dbReference type="Proteomes" id="UP000483802">
    <property type="component" value="Unassembled WGS sequence"/>
</dbReference>
<dbReference type="GO" id="GO:0071949">
    <property type="term" value="F:FAD binding"/>
    <property type="evidence" value="ECO:0007669"/>
    <property type="project" value="InterPro"/>
</dbReference>
<evidence type="ECO:0000256" key="2">
    <source>
        <dbReference type="ARBA" id="ARBA00005466"/>
    </source>
</evidence>
<dbReference type="RefSeq" id="WP_157167951.1">
    <property type="nucleotide sequence ID" value="NZ_WPNZ01000017.1"/>
</dbReference>
<protein>
    <submittedName>
        <fullName evidence="8">FAD-binding protein</fullName>
    </submittedName>
</protein>
<dbReference type="InterPro" id="IPR016169">
    <property type="entry name" value="FAD-bd_PCMH_sub2"/>
</dbReference>
<dbReference type="InterPro" id="IPR016166">
    <property type="entry name" value="FAD-bd_PCMH"/>
</dbReference>
<reference evidence="8 9" key="1">
    <citation type="submission" date="2019-11" db="EMBL/GenBank/DDBJ databases">
        <title>Streptomyces typhae sp. nov., a novel endophytic actinomycete isolated from the root of cattail pollen (Typha angustifolia L.).</title>
        <authorList>
            <person name="Peng C."/>
        </authorList>
    </citation>
    <scope>NUCLEOTIDE SEQUENCE [LARGE SCALE GENOMIC DNA]</scope>
    <source>
        <strain evidence="9">p1417</strain>
    </source>
</reference>
<sequence>MMDRRRFLALGGLTAVGALGSAPLVASATAARAPGPARGRPHWEALRRSVDGAVLLPGDEGYEAAHGTYIKRYDGIRPAAVVRPRHAEDIAETVRFARRFGVRPVARSGGHSFGGFSTGKGIVVDLSAMSATTLAGGRARVASGARLVDMQDALLSRGVTISGGMCPTVGIAGLTLGGGFGMAGRKHGLTSDRLTAIRVVLADGRILLCDRHHHPELFWALRGGGAGSFGFVSDFEFETFPAGRPTVFELHFPWAQAVDVLPAWQRWAPEAPEDLSAGMFVRTPDPAVEPQLYAFGQWSGPAAGLERQLDRFTALVGREPVRVVKKTVPYLDSVMHWAGCSDFSVSQCHGEGQTPDGKLHRFEYALTKSSFFTRVMSRDAVRTLMDRFTAAGPGAQLRGLEFHAFGGAYNRPHPGTTAFVHRRQRFLLQYLAQVPVDSPAAHKEGVTRWARGLHSAMLPWASRQAYQNYTDPELKGWRSAYYGSNYGRLVRAKHRYDPGRFFDHPHAIGR</sequence>
<dbReference type="Gene3D" id="3.30.43.10">
    <property type="entry name" value="Uridine Diphospho-n-acetylenolpyruvylglucosamine Reductase, domain 2"/>
    <property type="match status" value="1"/>
</dbReference>
<evidence type="ECO:0000256" key="4">
    <source>
        <dbReference type="ARBA" id="ARBA00022827"/>
    </source>
</evidence>
<name>A0A6L6X404_9ACTN</name>
<keyword evidence="5" id="KW-0560">Oxidoreductase</keyword>
<feature type="signal peptide" evidence="6">
    <location>
        <begin position="1"/>
        <end position="28"/>
    </location>
</feature>
<dbReference type="InterPro" id="IPR036318">
    <property type="entry name" value="FAD-bd_PCMH-like_sf"/>
</dbReference>
<dbReference type="AlphaFoldDB" id="A0A6L6X404"/>
<proteinExistence type="inferred from homology"/>
<keyword evidence="9" id="KW-1185">Reference proteome</keyword>
<evidence type="ECO:0000256" key="1">
    <source>
        <dbReference type="ARBA" id="ARBA00001974"/>
    </source>
</evidence>
<dbReference type="PANTHER" id="PTHR42973">
    <property type="entry name" value="BINDING OXIDOREDUCTASE, PUTATIVE (AFU_ORTHOLOGUE AFUA_1G17690)-RELATED"/>
    <property type="match status" value="1"/>
</dbReference>
<comment type="cofactor">
    <cofactor evidence="1">
        <name>FAD</name>
        <dbReference type="ChEBI" id="CHEBI:57692"/>
    </cofactor>
</comment>
<dbReference type="Gene3D" id="3.40.462.20">
    <property type="match status" value="1"/>
</dbReference>